<evidence type="ECO:0000313" key="3">
    <source>
        <dbReference type="Proteomes" id="UP000076078"/>
    </source>
</evidence>
<dbReference type="PRINTS" id="PR00449">
    <property type="entry name" value="RASTRNSFRMNG"/>
</dbReference>
<dbReference type="InParanoid" id="A0A151Z472"/>
<gene>
    <name evidence="2" type="ORF">DLAC_10792</name>
</gene>
<dbReference type="Proteomes" id="UP000076078">
    <property type="component" value="Unassembled WGS sequence"/>
</dbReference>
<dbReference type="NCBIfam" id="TIGR00231">
    <property type="entry name" value="small_GTP"/>
    <property type="match status" value="1"/>
</dbReference>
<dbReference type="InterPro" id="IPR027417">
    <property type="entry name" value="P-loop_NTPase"/>
</dbReference>
<reference evidence="2 3" key="1">
    <citation type="submission" date="2015-12" db="EMBL/GenBank/DDBJ databases">
        <title>Dictyostelia acquired genes for synthesis and detection of signals that induce cell-type specialization by lateral gene transfer from prokaryotes.</title>
        <authorList>
            <person name="Gloeckner G."/>
            <person name="Schaap P."/>
        </authorList>
    </citation>
    <scope>NUCLEOTIDE SEQUENCE [LARGE SCALE GENOMIC DNA]</scope>
    <source>
        <strain evidence="2 3">TK</strain>
    </source>
</reference>
<dbReference type="Gene3D" id="3.40.50.300">
    <property type="entry name" value="P-loop containing nucleotide triphosphate hydrolases"/>
    <property type="match status" value="1"/>
</dbReference>
<dbReference type="InterPro" id="IPR005225">
    <property type="entry name" value="Small_GTP-bd"/>
</dbReference>
<dbReference type="EMBL" id="LODT01000048">
    <property type="protein sequence ID" value="KYQ88759.1"/>
    <property type="molecule type" value="Genomic_DNA"/>
</dbReference>
<dbReference type="InterPro" id="IPR001806">
    <property type="entry name" value="Small_GTPase"/>
</dbReference>
<dbReference type="OrthoDB" id="26525at2759"/>
<evidence type="ECO:0000313" key="2">
    <source>
        <dbReference type="EMBL" id="KYQ88759.1"/>
    </source>
</evidence>
<protein>
    <submittedName>
        <fullName evidence="2">Rab GTPase</fullName>
    </submittedName>
</protein>
<dbReference type="SMART" id="SM00173">
    <property type="entry name" value="RAS"/>
    <property type="match status" value="1"/>
</dbReference>
<keyword evidence="3" id="KW-1185">Reference proteome</keyword>
<name>A0A151Z472_TIELA</name>
<dbReference type="SUPFAM" id="SSF52540">
    <property type="entry name" value="P-loop containing nucleoside triphosphate hydrolases"/>
    <property type="match status" value="1"/>
</dbReference>
<dbReference type="STRING" id="361077.A0A151Z472"/>
<dbReference type="GO" id="GO:0003924">
    <property type="term" value="F:GTPase activity"/>
    <property type="evidence" value="ECO:0007669"/>
    <property type="project" value="InterPro"/>
</dbReference>
<keyword evidence="1" id="KW-0547">Nucleotide-binding</keyword>
<sequence>MGELNVVFVGDQCGKSSLVNRISNDTFNIVMYSTPGLELTVKTVTTDLGDLKVLLFDTSNNTSKFFVSHKLVYRKANAVCLVFDLANINTFRNLSYWLREISELPAKVKLYLVGNKCDLCTVSEEYNKEIEYFATINRFQYFECSAKDTIGTIDLFNQIINDYLTVNPIIITDTNSTILVKNEIKSNCCY</sequence>
<dbReference type="CDD" id="cd00154">
    <property type="entry name" value="Rab"/>
    <property type="match status" value="1"/>
</dbReference>
<dbReference type="AlphaFoldDB" id="A0A151Z472"/>
<accession>A0A151Z472</accession>
<dbReference type="OMA" id="CEYFETS"/>
<comment type="caution">
    <text evidence="2">The sequence shown here is derived from an EMBL/GenBank/DDBJ whole genome shotgun (WGS) entry which is preliminary data.</text>
</comment>
<dbReference type="PANTHER" id="PTHR47978">
    <property type="match status" value="1"/>
</dbReference>
<dbReference type="SMART" id="SM00175">
    <property type="entry name" value="RAB"/>
    <property type="match status" value="1"/>
</dbReference>
<evidence type="ECO:0000256" key="1">
    <source>
        <dbReference type="ARBA" id="ARBA00022741"/>
    </source>
</evidence>
<dbReference type="PROSITE" id="PS51419">
    <property type="entry name" value="RAB"/>
    <property type="match status" value="1"/>
</dbReference>
<dbReference type="Pfam" id="PF00071">
    <property type="entry name" value="Ras"/>
    <property type="match status" value="1"/>
</dbReference>
<proteinExistence type="predicted"/>
<dbReference type="SMART" id="SM00174">
    <property type="entry name" value="RHO"/>
    <property type="match status" value="1"/>
</dbReference>
<organism evidence="2 3">
    <name type="scientific">Tieghemostelium lacteum</name>
    <name type="common">Slime mold</name>
    <name type="synonym">Dictyostelium lacteum</name>
    <dbReference type="NCBI Taxonomy" id="361077"/>
    <lineage>
        <taxon>Eukaryota</taxon>
        <taxon>Amoebozoa</taxon>
        <taxon>Evosea</taxon>
        <taxon>Eumycetozoa</taxon>
        <taxon>Dictyostelia</taxon>
        <taxon>Dictyosteliales</taxon>
        <taxon>Raperosteliaceae</taxon>
        <taxon>Tieghemostelium</taxon>
    </lineage>
</organism>
<dbReference type="GO" id="GO:0005525">
    <property type="term" value="F:GTP binding"/>
    <property type="evidence" value="ECO:0007669"/>
    <property type="project" value="InterPro"/>
</dbReference>